<dbReference type="EMBL" id="JAESVB010000005">
    <property type="protein sequence ID" value="MCB8876123.1"/>
    <property type="molecule type" value="Genomic_DNA"/>
</dbReference>
<dbReference type="Proteomes" id="UP000708298">
    <property type="component" value="Unassembled WGS sequence"/>
</dbReference>
<sequence length="476" mass="50596">MLFAAAALVMAAGRPSLADTPIDTALNPDLIPPLAMQQQVMMLPADPDRPARLEVTLLTPEGAGPFPLVVLNHGTPLAGDKLRTMQRYIYTFSAYYFLSRGYAVAMPMMRGFAASEGQLPNTGCNLAALGTADARDILAIIQDLSGDPDLDTRRVVVGGQSFGGWNTLAIGALHPRNIVGLVSFAGGIRSSACDGEATGPGDLALLSGLRALGATTSIPSIWFFGDNDSLFPKPLWQAMFRTYTKAGGQAVLIQIGRFRDDSHQVLSFPEGLPLWTSPLDAFLGRIGMPHRAIFPAYLPLPAPATTHFAAVSDVAAVPNLSEDGRADYRHFLSHATPRAFVLAPDGRSAASFGGFDPLGRALNLCRAYGFTCRPYAVDDRMVWVAAPAPVPSGFAALTNISAVPYLNAGALAGYRKFLDEPLPRAFVISPDGSWVSSSGPDPASHALHYCQMSHPDCGVMLSTGRLFGAVRHNEAF</sequence>
<evidence type="ECO:0000313" key="5">
    <source>
        <dbReference type="Proteomes" id="UP000708298"/>
    </source>
</evidence>
<evidence type="ECO:0000313" key="4">
    <source>
        <dbReference type="EMBL" id="MCB8876123.1"/>
    </source>
</evidence>
<name>A0A964DZX8_9PROT</name>
<evidence type="ECO:0000256" key="2">
    <source>
        <dbReference type="SAM" id="SignalP"/>
    </source>
</evidence>
<protein>
    <submittedName>
        <fullName evidence="4">Prolyl oligopeptidase family serine peptidase</fullName>
    </submittedName>
</protein>
<reference evidence="4" key="2">
    <citation type="submission" date="2021-01" db="EMBL/GenBank/DDBJ databases">
        <authorList>
            <person name="Mieszkin S."/>
            <person name="Pouder E."/>
            <person name="Alain K."/>
        </authorList>
    </citation>
    <scope>NUCLEOTIDE SEQUENCE</scope>
    <source>
        <strain evidence="4">HW T2.11</strain>
    </source>
</reference>
<feature type="signal peptide" evidence="2">
    <location>
        <begin position="1"/>
        <end position="18"/>
    </location>
</feature>
<dbReference type="RefSeq" id="WP_227321782.1">
    <property type="nucleotide sequence ID" value="NZ_JAESVB010000005.1"/>
</dbReference>
<dbReference type="GO" id="GO:0052689">
    <property type="term" value="F:carboxylic ester hydrolase activity"/>
    <property type="evidence" value="ECO:0007669"/>
    <property type="project" value="UniProtKB-ARBA"/>
</dbReference>
<keyword evidence="2" id="KW-0732">Signal</keyword>
<reference evidence="4" key="1">
    <citation type="journal article" date="2021" name="Microorganisms">
        <title>Acidisoma silvae sp. nov. and Acidisomacellulosilytica sp. nov., Two Acidophilic Bacteria Isolated from Decaying Wood, Hydrolyzing Cellulose and Producing Poly-3-hydroxybutyrate.</title>
        <authorList>
            <person name="Mieszkin S."/>
            <person name="Pouder E."/>
            <person name="Uroz S."/>
            <person name="Simon-Colin C."/>
            <person name="Alain K."/>
        </authorList>
    </citation>
    <scope>NUCLEOTIDE SEQUENCE</scope>
    <source>
        <strain evidence="4">HW T2.11</strain>
    </source>
</reference>
<organism evidence="4 5">
    <name type="scientific">Acidisoma silvae</name>
    <dbReference type="NCBI Taxonomy" id="2802396"/>
    <lineage>
        <taxon>Bacteria</taxon>
        <taxon>Pseudomonadati</taxon>
        <taxon>Pseudomonadota</taxon>
        <taxon>Alphaproteobacteria</taxon>
        <taxon>Acetobacterales</taxon>
        <taxon>Acidocellaceae</taxon>
        <taxon>Acidisoma</taxon>
    </lineage>
</organism>
<dbReference type="SUPFAM" id="SSF53474">
    <property type="entry name" value="alpha/beta-Hydrolases"/>
    <property type="match status" value="1"/>
</dbReference>
<dbReference type="InterPro" id="IPR000383">
    <property type="entry name" value="Xaa-Pro-like_dom"/>
</dbReference>
<feature type="chain" id="PRO_5038022405" evidence="2">
    <location>
        <begin position="19"/>
        <end position="476"/>
    </location>
</feature>
<evidence type="ECO:0000256" key="1">
    <source>
        <dbReference type="ARBA" id="ARBA00022801"/>
    </source>
</evidence>
<accession>A0A964DZX8</accession>
<dbReference type="AlphaFoldDB" id="A0A964DZX8"/>
<keyword evidence="1" id="KW-0378">Hydrolase</keyword>
<evidence type="ECO:0000259" key="3">
    <source>
        <dbReference type="Pfam" id="PF02129"/>
    </source>
</evidence>
<dbReference type="PANTHER" id="PTHR22946:SF9">
    <property type="entry name" value="POLYKETIDE TRANSFERASE AF380"/>
    <property type="match status" value="1"/>
</dbReference>
<dbReference type="Pfam" id="PF02129">
    <property type="entry name" value="Peptidase_S15"/>
    <property type="match status" value="1"/>
</dbReference>
<dbReference type="PANTHER" id="PTHR22946">
    <property type="entry name" value="DIENELACTONE HYDROLASE DOMAIN-CONTAINING PROTEIN-RELATED"/>
    <property type="match status" value="1"/>
</dbReference>
<proteinExistence type="predicted"/>
<dbReference type="InterPro" id="IPR029058">
    <property type="entry name" value="AB_hydrolase_fold"/>
</dbReference>
<keyword evidence="5" id="KW-1185">Reference proteome</keyword>
<comment type="caution">
    <text evidence="4">The sequence shown here is derived from an EMBL/GenBank/DDBJ whole genome shotgun (WGS) entry which is preliminary data.</text>
</comment>
<dbReference type="InterPro" id="IPR050261">
    <property type="entry name" value="FrsA_esterase"/>
</dbReference>
<feature type="domain" description="Xaa-Pro dipeptidyl-peptidase-like" evidence="3">
    <location>
        <begin position="52"/>
        <end position="186"/>
    </location>
</feature>
<dbReference type="Gene3D" id="3.40.50.1820">
    <property type="entry name" value="alpha/beta hydrolase"/>
    <property type="match status" value="1"/>
</dbReference>
<gene>
    <name evidence="4" type="ORF">ASILVAE211_13100</name>
</gene>